<evidence type="ECO:0000313" key="1">
    <source>
        <dbReference type="EMBL" id="KAJ8401977.1"/>
    </source>
</evidence>
<organism evidence="1 2">
    <name type="scientific">Aldrovandia affinis</name>
    <dbReference type="NCBI Taxonomy" id="143900"/>
    <lineage>
        <taxon>Eukaryota</taxon>
        <taxon>Metazoa</taxon>
        <taxon>Chordata</taxon>
        <taxon>Craniata</taxon>
        <taxon>Vertebrata</taxon>
        <taxon>Euteleostomi</taxon>
        <taxon>Actinopterygii</taxon>
        <taxon>Neopterygii</taxon>
        <taxon>Teleostei</taxon>
        <taxon>Notacanthiformes</taxon>
        <taxon>Halosauridae</taxon>
        <taxon>Aldrovandia</taxon>
    </lineage>
</organism>
<accession>A0AAD7SGR3</accession>
<proteinExistence type="predicted"/>
<name>A0AAD7SGR3_9TELE</name>
<dbReference type="Proteomes" id="UP001221898">
    <property type="component" value="Unassembled WGS sequence"/>
</dbReference>
<protein>
    <submittedName>
        <fullName evidence="1">Uncharacterized protein</fullName>
    </submittedName>
</protein>
<gene>
    <name evidence="1" type="ORF">AAFF_G00375580</name>
</gene>
<reference evidence="1" key="1">
    <citation type="journal article" date="2023" name="Science">
        <title>Genome structures resolve the early diversification of teleost fishes.</title>
        <authorList>
            <person name="Parey E."/>
            <person name="Louis A."/>
            <person name="Montfort J."/>
            <person name="Bouchez O."/>
            <person name="Roques C."/>
            <person name="Iampietro C."/>
            <person name="Lluch J."/>
            <person name="Castinel A."/>
            <person name="Donnadieu C."/>
            <person name="Desvignes T."/>
            <person name="Floi Bucao C."/>
            <person name="Jouanno E."/>
            <person name="Wen M."/>
            <person name="Mejri S."/>
            <person name="Dirks R."/>
            <person name="Jansen H."/>
            <person name="Henkel C."/>
            <person name="Chen W.J."/>
            <person name="Zahm M."/>
            <person name="Cabau C."/>
            <person name="Klopp C."/>
            <person name="Thompson A.W."/>
            <person name="Robinson-Rechavi M."/>
            <person name="Braasch I."/>
            <person name="Lecointre G."/>
            <person name="Bobe J."/>
            <person name="Postlethwait J.H."/>
            <person name="Berthelot C."/>
            <person name="Roest Crollius H."/>
            <person name="Guiguen Y."/>
        </authorList>
    </citation>
    <scope>NUCLEOTIDE SEQUENCE</scope>
    <source>
        <strain evidence="1">NC1722</strain>
    </source>
</reference>
<comment type="caution">
    <text evidence="1">The sequence shown here is derived from an EMBL/GenBank/DDBJ whole genome shotgun (WGS) entry which is preliminary data.</text>
</comment>
<dbReference type="EMBL" id="JAINUG010000067">
    <property type="protein sequence ID" value="KAJ8401977.1"/>
    <property type="molecule type" value="Genomic_DNA"/>
</dbReference>
<sequence length="72" mass="8126">MFHEEQWLRSLKNNVVPSAASGGHLGRIQRGSAIGRCVRNLSSRTKGNVRAMQREVIMLKHPELFPEQENAT</sequence>
<keyword evidence="2" id="KW-1185">Reference proteome</keyword>
<evidence type="ECO:0000313" key="2">
    <source>
        <dbReference type="Proteomes" id="UP001221898"/>
    </source>
</evidence>
<dbReference type="AlphaFoldDB" id="A0AAD7SGR3"/>